<sequence>MDNNNCNKDDMGPSVSMAIYAKDNDQFLKESYNLRRTSSLKHSRKPQWHKCDTVSSSTSSNQQYMTKDILTVKDDGSVPLQRTEYVDYLTYQWNDFEIINSWKFIKLKKCNSDNFLYNRRLENMSWRIYYRLKSQRCNFVTKFDDFIWLYGPLIHRIKSASHTTIICNNNNNPKPLKLKPILKKRNLRETLVKDSLWKLKETKYKKQRSNEGSNSSVNTLAVLSQCSLNSNDQNESNSRHIRFNSNVQQCIATLQDSHNNIKILPSVQLNYDDSDDSYSSDNDNNNNNIDYNDDEGHNPVIIKSYAVSHNVTTRRRYPYIYDYNSVYTGDVTQFIPQDNTCDIIDLPQDIDLNLRMITPPENSPLSTPQSPISSTFGNTSSISSHTETSSIQTKTRDFITGQLISRPDENLLDNTPPPILFNSHKCAATFSKFIFNSSDESDL</sequence>
<organism evidence="2 3">
    <name type="scientific">Maudiozyma exigua</name>
    <name type="common">Yeast</name>
    <name type="synonym">Kazachstania exigua</name>
    <dbReference type="NCBI Taxonomy" id="34358"/>
    <lineage>
        <taxon>Eukaryota</taxon>
        <taxon>Fungi</taxon>
        <taxon>Dikarya</taxon>
        <taxon>Ascomycota</taxon>
        <taxon>Saccharomycotina</taxon>
        <taxon>Saccharomycetes</taxon>
        <taxon>Saccharomycetales</taxon>
        <taxon>Saccharomycetaceae</taxon>
        <taxon>Maudiozyma</taxon>
    </lineage>
</organism>
<dbReference type="OrthoDB" id="4068911at2759"/>
<gene>
    <name evidence="2" type="ORF">C6P45_003206</name>
</gene>
<evidence type="ECO:0000313" key="3">
    <source>
        <dbReference type="Proteomes" id="UP000750334"/>
    </source>
</evidence>
<dbReference type="GO" id="GO:0005773">
    <property type="term" value="C:vacuole"/>
    <property type="evidence" value="ECO:0007669"/>
    <property type="project" value="GOC"/>
</dbReference>
<dbReference type="GO" id="GO:0042149">
    <property type="term" value="P:cellular response to glucose starvation"/>
    <property type="evidence" value="ECO:0007669"/>
    <property type="project" value="TreeGrafter"/>
</dbReference>
<dbReference type="PANTHER" id="PTHR28051">
    <property type="entry name" value="PROTEIN MTL1-RELATED"/>
    <property type="match status" value="1"/>
</dbReference>
<feature type="compositionally biased region" description="Low complexity" evidence="1">
    <location>
        <begin position="279"/>
        <end position="290"/>
    </location>
</feature>
<dbReference type="Proteomes" id="UP000750334">
    <property type="component" value="Unassembled WGS sequence"/>
</dbReference>
<feature type="region of interest" description="Disordered" evidence="1">
    <location>
        <begin position="360"/>
        <end position="392"/>
    </location>
</feature>
<keyword evidence="3" id="KW-1185">Reference proteome</keyword>
<feature type="compositionally biased region" description="Low complexity" evidence="1">
    <location>
        <begin position="372"/>
        <end position="392"/>
    </location>
</feature>
<reference evidence="2 3" key="1">
    <citation type="submission" date="2020-11" db="EMBL/GenBank/DDBJ databases">
        <title>Kefir isolates.</title>
        <authorList>
            <person name="Marcisauskas S."/>
            <person name="Kim Y."/>
            <person name="Blasche S."/>
        </authorList>
    </citation>
    <scope>NUCLEOTIDE SEQUENCE [LARGE SCALE GENOMIC DNA]</scope>
    <source>
        <strain evidence="2 3">OG2</strain>
    </source>
</reference>
<evidence type="ECO:0000313" key="2">
    <source>
        <dbReference type="EMBL" id="KAG0655022.1"/>
    </source>
</evidence>
<evidence type="ECO:0000256" key="1">
    <source>
        <dbReference type="SAM" id="MobiDB-lite"/>
    </source>
</evidence>
<dbReference type="EMBL" id="PUHR01000310">
    <property type="protein sequence ID" value="KAG0655022.1"/>
    <property type="molecule type" value="Genomic_DNA"/>
</dbReference>
<protein>
    <recommendedName>
        <fullName evidence="4">Nitrogen regulatory protein areA GATA-like domain-containing protein</fullName>
    </recommendedName>
</protein>
<name>A0A9P6VVM0_MAUEX</name>
<feature type="region of interest" description="Disordered" evidence="1">
    <location>
        <begin position="272"/>
        <end position="294"/>
    </location>
</feature>
<dbReference type="AlphaFoldDB" id="A0A9P6VVM0"/>
<evidence type="ECO:0008006" key="4">
    <source>
        <dbReference type="Google" id="ProtNLM"/>
    </source>
</evidence>
<dbReference type="GO" id="GO:0007039">
    <property type="term" value="P:protein catabolic process in the vacuole"/>
    <property type="evidence" value="ECO:0007669"/>
    <property type="project" value="TreeGrafter"/>
</dbReference>
<comment type="caution">
    <text evidence="2">The sequence shown here is derived from an EMBL/GenBank/DDBJ whole genome shotgun (WGS) entry which is preliminary data.</text>
</comment>
<dbReference type="PANTHER" id="PTHR28051:SF1">
    <property type="entry name" value="PROTEIN MTL1-RELATED"/>
    <property type="match status" value="1"/>
</dbReference>
<dbReference type="InterPro" id="IPR052292">
    <property type="entry name" value="Glucose_repression_reg"/>
</dbReference>
<accession>A0A9P6VVM0</accession>
<proteinExistence type="predicted"/>